<dbReference type="EC" id="2.1.1.13" evidence="6 19"/>
<dbReference type="PROSITE" id="PS50974">
    <property type="entry name" value="ADOMET_ACTIVATION"/>
    <property type="match status" value="1"/>
</dbReference>
<evidence type="ECO:0000256" key="9">
    <source>
        <dbReference type="ARBA" id="ARBA00022605"/>
    </source>
</evidence>
<dbReference type="InterPro" id="IPR037010">
    <property type="entry name" value="VitB12-dep_Met_synth_activ_sf"/>
</dbReference>
<keyword evidence="12 20" id="KW-0949">S-adenosyl-L-methionine</keyword>
<evidence type="ECO:0000256" key="11">
    <source>
        <dbReference type="ARBA" id="ARBA00022679"/>
    </source>
</evidence>
<evidence type="ECO:0000256" key="5">
    <source>
        <dbReference type="ARBA" id="ARBA00010398"/>
    </source>
</evidence>
<dbReference type="InterPro" id="IPR033706">
    <property type="entry name" value="Met_synthase_B12-bd"/>
</dbReference>
<dbReference type="GO" id="GO:0008705">
    <property type="term" value="F:methionine synthase activity"/>
    <property type="evidence" value="ECO:0007669"/>
    <property type="project" value="UniProtKB-UniRule"/>
</dbReference>
<dbReference type="UniPathway" id="UPA00051">
    <property type="reaction ID" value="UER00081"/>
</dbReference>
<evidence type="ECO:0000256" key="19">
    <source>
        <dbReference type="NCBIfam" id="TIGR02082"/>
    </source>
</evidence>
<dbReference type="Pfam" id="PF02310">
    <property type="entry name" value="B12-binding"/>
    <property type="match status" value="1"/>
</dbReference>
<dbReference type="CDD" id="cd00740">
    <property type="entry name" value="MeTr"/>
    <property type="match status" value="1"/>
</dbReference>
<feature type="binding site" description="axial binding residue" evidence="21">
    <location>
        <position position="737"/>
    </location>
    <ligand>
        <name>methylcob(III)alamin</name>
        <dbReference type="ChEBI" id="CHEBI:28115"/>
    </ligand>
    <ligandPart>
        <name>Co</name>
        <dbReference type="ChEBI" id="CHEBI:27638"/>
    </ligandPart>
</feature>
<dbReference type="Gene3D" id="3.10.196.10">
    <property type="entry name" value="Vitamin B12-dependent methionine synthase, activation domain"/>
    <property type="match status" value="1"/>
</dbReference>
<protein>
    <recommendedName>
        <fullName evidence="7 19">Methionine synthase</fullName>
        <ecNumber evidence="6 19">2.1.1.13</ecNumber>
    </recommendedName>
    <alternativeName>
        <fullName evidence="20">5-methyltetrahydrofolate--homocysteine methyltransferase</fullName>
    </alternativeName>
</protein>
<dbReference type="SMART" id="SM01018">
    <property type="entry name" value="B12-binding_2"/>
    <property type="match status" value="1"/>
</dbReference>
<keyword evidence="17 20" id="KW-0170">Cobalt</keyword>
<feature type="binding site" evidence="22">
    <location>
        <begin position="734"/>
        <end position="738"/>
    </location>
    <ligand>
        <name>methylcob(III)alamin</name>
        <dbReference type="ChEBI" id="CHEBI:28115"/>
    </ligand>
</feature>
<feature type="binding site" evidence="22">
    <location>
        <position position="840"/>
    </location>
    <ligand>
        <name>methylcob(III)alamin</name>
        <dbReference type="ChEBI" id="CHEBI:28115"/>
    </ligand>
</feature>
<feature type="region of interest" description="Disordered" evidence="24">
    <location>
        <begin position="855"/>
        <end position="897"/>
    </location>
</feature>
<keyword evidence="31" id="KW-1185">Reference proteome</keyword>
<keyword evidence="13 20" id="KW-0479">Metal-binding</keyword>
<dbReference type="FunFam" id="1.10.1240.10:FF:000002">
    <property type="entry name" value="Methionine synthase"/>
    <property type="match status" value="1"/>
</dbReference>
<evidence type="ECO:0000256" key="8">
    <source>
        <dbReference type="ARBA" id="ARBA00022603"/>
    </source>
</evidence>
<dbReference type="SUPFAM" id="SSF82282">
    <property type="entry name" value="Homocysteine S-methyltransferase"/>
    <property type="match status" value="1"/>
</dbReference>
<evidence type="ECO:0000256" key="13">
    <source>
        <dbReference type="ARBA" id="ARBA00022723"/>
    </source>
</evidence>
<evidence type="ECO:0000259" key="27">
    <source>
        <dbReference type="PROSITE" id="PS50974"/>
    </source>
</evidence>
<dbReference type="PROSITE" id="PS50972">
    <property type="entry name" value="PTERIN_BINDING"/>
    <property type="match status" value="1"/>
</dbReference>
<dbReference type="Gene3D" id="3.40.50.280">
    <property type="entry name" value="Cobalamin-binding domain"/>
    <property type="match status" value="1"/>
</dbReference>
<dbReference type="InterPro" id="IPR006158">
    <property type="entry name" value="Cobalamin-bd"/>
</dbReference>
<feature type="binding site" evidence="22">
    <location>
        <position position="1128"/>
    </location>
    <ligand>
        <name>S-adenosyl-L-methionine</name>
        <dbReference type="ChEBI" id="CHEBI:59789"/>
    </ligand>
</feature>
<feature type="binding site" evidence="21 23">
    <location>
        <position position="294"/>
    </location>
    <ligand>
        <name>Zn(2+)</name>
        <dbReference type="ChEBI" id="CHEBI:29105"/>
    </ligand>
</feature>
<evidence type="ECO:0000259" key="29">
    <source>
        <dbReference type="PROSITE" id="PS51337"/>
    </source>
</evidence>
<dbReference type="NCBIfam" id="TIGR02082">
    <property type="entry name" value="metH"/>
    <property type="match status" value="1"/>
</dbReference>
<evidence type="ECO:0000256" key="21">
    <source>
        <dbReference type="PIRSR" id="PIRSR000381-1"/>
    </source>
</evidence>
<name>A0A263D3V2_9PSEU</name>
<comment type="catalytic activity">
    <reaction evidence="1 20">
        <text>(6S)-5-methyl-5,6,7,8-tetrahydrofolate + L-homocysteine = (6S)-5,6,7,8-tetrahydrofolate + L-methionine</text>
        <dbReference type="Rhea" id="RHEA:11172"/>
        <dbReference type="ChEBI" id="CHEBI:18608"/>
        <dbReference type="ChEBI" id="CHEBI:57453"/>
        <dbReference type="ChEBI" id="CHEBI:57844"/>
        <dbReference type="ChEBI" id="CHEBI:58199"/>
        <dbReference type="EC" id="2.1.1.13"/>
    </reaction>
</comment>
<dbReference type="InterPro" id="IPR011005">
    <property type="entry name" value="Dihydropteroate_synth-like_sf"/>
</dbReference>
<dbReference type="AlphaFoldDB" id="A0A263D3V2"/>
<comment type="caution">
    <text evidence="30">The sequence shown here is derived from an EMBL/GenBank/DDBJ whole genome shotgun (WGS) entry which is preliminary data.</text>
</comment>
<evidence type="ECO:0000259" key="28">
    <source>
        <dbReference type="PROSITE" id="PS51332"/>
    </source>
</evidence>
<dbReference type="SUPFAM" id="SSF47644">
    <property type="entry name" value="Methionine synthase domain"/>
    <property type="match status" value="1"/>
</dbReference>
<dbReference type="InterPro" id="IPR011822">
    <property type="entry name" value="MetH"/>
</dbReference>
<gene>
    <name evidence="30" type="primary">metH</name>
    <name evidence="30" type="ORF">CFN78_12080</name>
</gene>
<dbReference type="EMBL" id="NKYE01000006">
    <property type="protein sequence ID" value="OZM73120.1"/>
    <property type="molecule type" value="Genomic_DNA"/>
</dbReference>
<feature type="binding site" evidence="22">
    <location>
        <position position="933"/>
    </location>
    <ligand>
        <name>S-adenosyl-L-methionine</name>
        <dbReference type="ChEBI" id="CHEBI:59789"/>
    </ligand>
</feature>
<evidence type="ECO:0000256" key="6">
    <source>
        <dbReference type="ARBA" id="ARBA00012032"/>
    </source>
</evidence>
<evidence type="ECO:0000256" key="3">
    <source>
        <dbReference type="ARBA" id="ARBA00001956"/>
    </source>
</evidence>
<keyword evidence="16 20" id="KW-0486">Methionine biosynthesis</keyword>
<feature type="compositionally biased region" description="Basic and acidic residues" evidence="24">
    <location>
        <begin position="877"/>
        <end position="890"/>
    </location>
</feature>
<dbReference type="InterPro" id="IPR050554">
    <property type="entry name" value="Met_Synthase/Corrinoid"/>
</dbReference>
<feature type="domain" description="B12-binding N-terminal" evidence="29">
    <location>
        <begin position="631"/>
        <end position="724"/>
    </location>
</feature>
<evidence type="ECO:0000256" key="12">
    <source>
        <dbReference type="ARBA" id="ARBA00022691"/>
    </source>
</evidence>
<dbReference type="GO" id="GO:0031419">
    <property type="term" value="F:cobalamin binding"/>
    <property type="evidence" value="ECO:0007669"/>
    <property type="project" value="UniProtKB-UniRule"/>
</dbReference>
<dbReference type="Pfam" id="PF02574">
    <property type="entry name" value="S-methyl_trans"/>
    <property type="match status" value="1"/>
</dbReference>
<dbReference type="GO" id="GO:0032259">
    <property type="term" value="P:methylation"/>
    <property type="evidence" value="ECO:0007669"/>
    <property type="project" value="UniProtKB-KW"/>
</dbReference>
<evidence type="ECO:0000256" key="20">
    <source>
        <dbReference type="PIRNR" id="PIRNR000381"/>
    </source>
</evidence>
<comment type="function">
    <text evidence="18 20">Catalyzes the transfer of a methyl group from methyl-cobalamin to homocysteine, yielding enzyme-bound cob(I)alamin and methionine. Subsequently, remethylates the cofactor using methyltetrahydrofolate.</text>
</comment>
<dbReference type="Gene3D" id="1.10.1240.10">
    <property type="entry name" value="Methionine synthase domain"/>
    <property type="match status" value="1"/>
</dbReference>
<evidence type="ECO:0000256" key="17">
    <source>
        <dbReference type="ARBA" id="ARBA00023285"/>
    </source>
</evidence>
<accession>A0A263D3V2</accession>
<dbReference type="FunFam" id="3.20.20.20:FF:000007">
    <property type="entry name" value="Methionine synthase"/>
    <property type="match status" value="1"/>
</dbReference>
<feature type="binding site" evidence="22">
    <location>
        <begin position="1182"/>
        <end position="1183"/>
    </location>
    <ligand>
        <name>S-adenosyl-L-methionine</name>
        <dbReference type="ChEBI" id="CHEBI:59789"/>
    </ligand>
</feature>
<dbReference type="InterPro" id="IPR036724">
    <property type="entry name" value="Cobalamin-bd_sf"/>
</dbReference>
<organism evidence="30 31">
    <name type="scientific">Amycolatopsis antarctica</name>
    <dbReference type="NCBI Taxonomy" id="1854586"/>
    <lineage>
        <taxon>Bacteria</taxon>
        <taxon>Bacillati</taxon>
        <taxon>Actinomycetota</taxon>
        <taxon>Actinomycetes</taxon>
        <taxon>Pseudonocardiales</taxon>
        <taxon>Pseudonocardiaceae</taxon>
        <taxon>Amycolatopsis</taxon>
    </lineage>
</organism>
<keyword evidence="11 20" id="KW-0808">Transferase</keyword>
<dbReference type="Pfam" id="PF02965">
    <property type="entry name" value="Met_synt_B12"/>
    <property type="match status" value="1"/>
</dbReference>
<dbReference type="InterPro" id="IPR004223">
    <property type="entry name" value="VitB12-dep_Met_synth_activ_dom"/>
</dbReference>
<dbReference type="PANTHER" id="PTHR45833">
    <property type="entry name" value="METHIONINE SYNTHASE"/>
    <property type="match status" value="1"/>
</dbReference>
<dbReference type="CDD" id="cd02069">
    <property type="entry name" value="methionine_synthase_B12_BD"/>
    <property type="match status" value="1"/>
</dbReference>
<evidence type="ECO:0000259" key="26">
    <source>
        <dbReference type="PROSITE" id="PS50972"/>
    </source>
</evidence>
<feature type="domain" description="Pterin-binding" evidence="26">
    <location>
        <begin position="339"/>
        <end position="602"/>
    </location>
</feature>
<evidence type="ECO:0000256" key="14">
    <source>
        <dbReference type="ARBA" id="ARBA00022737"/>
    </source>
</evidence>
<dbReference type="InParanoid" id="A0A263D3V2"/>
<dbReference type="SUPFAM" id="SSF56507">
    <property type="entry name" value="Methionine synthase activation domain-like"/>
    <property type="match status" value="1"/>
</dbReference>
<feature type="binding site" evidence="21 23">
    <location>
        <position position="293"/>
    </location>
    <ligand>
        <name>Zn(2+)</name>
        <dbReference type="ChEBI" id="CHEBI:29105"/>
    </ligand>
</feature>
<evidence type="ECO:0000256" key="15">
    <source>
        <dbReference type="ARBA" id="ARBA00022833"/>
    </source>
</evidence>
<evidence type="ECO:0000256" key="7">
    <source>
        <dbReference type="ARBA" id="ARBA00013998"/>
    </source>
</evidence>
<dbReference type="PANTHER" id="PTHR45833:SF1">
    <property type="entry name" value="METHIONINE SYNTHASE"/>
    <property type="match status" value="1"/>
</dbReference>
<dbReference type="PROSITE" id="PS51332">
    <property type="entry name" value="B12_BINDING"/>
    <property type="match status" value="1"/>
</dbReference>
<dbReference type="Pfam" id="PF02607">
    <property type="entry name" value="B12-binding_2"/>
    <property type="match status" value="1"/>
</dbReference>
<sequence length="1185" mass="128758">MSEPSRSPLLDALSARVVVADGAMGTALQGHDLSLDDFDGLEGCNEILNVTRPDVVRGIHRGYFAAGADAVETNTFGCNFANLAEYDIEDRIFELSEVGARLAREVADEFAEPGRPRFVLGSVGPGTKLPTLGHAPFARLRDAYAEEVRGLLVGGADAVLVETTQDILQTKASIIGAHRAMSAEGRVVPIIASITVETTGTMLLGTEVGAALQALEPLGVDVIGLNCATGPAEMSEHLRVLSKHARIPLSVMPNAGLPELGPNGAVYPLGPEALAEALVGFVREFGVGLVGGCCGTTDEHIRQLAAAVAEVRAEPRRPRPEPGVSSLYQSVPFAQDASVLMIGERTNANGSKAFREAMLEQRWEDCVAIARDQTRDGAHMLDVCVDYVGRDGARDMAEVASRFATASTLPIMLDSTEIDVIRTGLEHLGGRCAVNSVNYEDGDGPESRFVKVMEMVAEFGAAVVALTIDEEGQARTAEAKVAIAERLIDDITGTYGLATSDIIVDTLTFTIATGQEESRRDAVETIEAIKLLKQRRPQVQTTLGLSNVSFGLNAAARQVLNSVFLHECTQAGLDTAIVHASKILPMARIPDDRRSVALDLIYDRRREGYDPLQEFMALFEGVTASSSKESRAEELARLPLFERLERRIVDGERNGLGEDLDEALTERPALQIINDTLLAGMKVVGELFGSGQMQLPFVLQSAEVMKTAVAHLEPYMEKDDSGGKGRIVLATVKGDVHDIGKNLVDIILSNNGYEVVNLGIKQPITTILDAAEENSADAIGMSGLLVKSTVIMKENLEEMNSRGVSARWPVLLGGAALTRSYVENDLTETYLGEVRYARDAFEGLRLMDAIMGAKRGESPMVDPDAEAKRAERKARRERSLRIAEQRKAAEPEPEPLVGGRSDVAADIALPTPPFWGNRVIKGIALADYASMLDERATFMGQWGLRGVKGGNGPTYEELVESEGRPRLRYWLDRLTADGVLAHSAVVYGYFPCVAEGDSLVVLTEPRPDAPERTRFTFPRQKRDRRLCLADFYRPREAALAAGEVDVVPFTLVTMGQPIADYANELFAANAYRDYLEVHGLGVQLTEALAEYWHRRVREELHFSSGAALADEDPAEVEEYFKLGYRGARFSLGYGACPELEDRAKIVDLLETGRIGVKLSEEFQLHPEQSTDAIVCHHPEAKYFNT</sequence>
<dbReference type="PIRSF" id="PIRSF000381">
    <property type="entry name" value="MetH"/>
    <property type="match status" value="1"/>
</dbReference>
<proteinExistence type="inferred from homology"/>
<dbReference type="OrthoDB" id="9803687at2"/>
<feature type="domain" description="AdoMet activation" evidence="27">
    <location>
        <begin position="887"/>
        <end position="1185"/>
    </location>
</feature>
<feature type="binding site" evidence="21 23">
    <location>
        <position position="227"/>
    </location>
    <ligand>
        <name>Zn(2+)</name>
        <dbReference type="ChEBI" id="CHEBI:29105"/>
    </ligand>
</feature>
<dbReference type="InterPro" id="IPR003726">
    <property type="entry name" value="HCY_dom"/>
</dbReference>
<dbReference type="PROSITE" id="PS50970">
    <property type="entry name" value="HCY"/>
    <property type="match status" value="1"/>
</dbReference>
<evidence type="ECO:0000256" key="18">
    <source>
        <dbReference type="ARBA" id="ARBA00025552"/>
    </source>
</evidence>
<comment type="similarity">
    <text evidence="5">Belongs to the vitamin-B12 dependent methionine synthase family.</text>
</comment>
<keyword evidence="8 20" id="KW-0489">Methyltransferase</keyword>
<dbReference type="RefSeq" id="WP_094862978.1">
    <property type="nucleotide sequence ID" value="NZ_NKYE01000006.1"/>
</dbReference>
<comment type="cofactor">
    <cofactor evidence="3 20 21">
        <name>methylcob(III)alamin</name>
        <dbReference type="ChEBI" id="CHEBI:28115"/>
    </cofactor>
</comment>
<dbReference type="GO" id="GO:0005829">
    <property type="term" value="C:cytosol"/>
    <property type="evidence" value="ECO:0007669"/>
    <property type="project" value="TreeGrafter"/>
</dbReference>
<evidence type="ECO:0000256" key="24">
    <source>
        <dbReference type="SAM" id="MobiDB-lite"/>
    </source>
</evidence>
<reference evidence="30 31" key="1">
    <citation type="submission" date="2017-07" db="EMBL/GenBank/DDBJ databases">
        <title>Amycolatopsis antarcticus sp. nov., isolated from the surface of an Antarcticus brown macroalga.</title>
        <authorList>
            <person name="Wang J."/>
            <person name="Leiva S."/>
            <person name="Huang J."/>
            <person name="Huang Y."/>
        </authorList>
    </citation>
    <scope>NUCLEOTIDE SEQUENCE [LARGE SCALE GENOMIC DNA]</scope>
    <source>
        <strain evidence="30 31">AU-G6</strain>
    </source>
</reference>
<dbReference type="Gene3D" id="3.20.20.20">
    <property type="entry name" value="Dihydropteroate synthase-like"/>
    <property type="match status" value="1"/>
</dbReference>
<evidence type="ECO:0000256" key="1">
    <source>
        <dbReference type="ARBA" id="ARBA00001700"/>
    </source>
</evidence>
<keyword evidence="14" id="KW-0677">Repeat</keyword>
<evidence type="ECO:0000313" key="31">
    <source>
        <dbReference type="Proteomes" id="UP000242444"/>
    </source>
</evidence>
<keyword evidence="10 20" id="KW-0846">Cobalamin</keyword>
<evidence type="ECO:0000256" key="4">
    <source>
        <dbReference type="ARBA" id="ARBA00005178"/>
    </source>
</evidence>
<dbReference type="FunFam" id="3.20.20.330:FF:000006">
    <property type="entry name" value="Methionine synthase"/>
    <property type="match status" value="1"/>
</dbReference>
<feature type="domain" description="B12-binding" evidence="28">
    <location>
        <begin position="724"/>
        <end position="861"/>
    </location>
</feature>
<dbReference type="PROSITE" id="PS51337">
    <property type="entry name" value="B12_BINDING_NTER"/>
    <property type="match status" value="1"/>
</dbReference>
<dbReference type="InterPro" id="IPR000489">
    <property type="entry name" value="Pterin-binding_dom"/>
</dbReference>
<comment type="pathway">
    <text evidence="4 20">Amino-acid biosynthesis; L-methionine biosynthesis via de novo pathway; L-methionine from L-homocysteine (MetH route): step 1/1.</text>
</comment>
<evidence type="ECO:0000259" key="25">
    <source>
        <dbReference type="PROSITE" id="PS50970"/>
    </source>
</evidence>
<comment type="cofactor">
    <cofactor evidence="2 20 23">
        <name>Zn(2+)</name>
        <dbReference type="ChEBI" id="CHEBI:29105"/>
    </cofactor>
</comment>
<evidence type="ECO:0000256" key="16">
    <source>
        <dbReference type="ARBA" id="ARBA00023167"/>
    </source>
</evidence>
<comment type="domain">
    <text evidence="20">Modular enzyme with four functionally distinct domains. The isolated Hcy-binding domain catalyzes methyl transfer from free methylcobalamin to homocysteine. The Hcy-binding domain in association with the pterin-binding domain catalyzes the methylation of cob(I)alamin by methyltetrahydrofolate and the methylation of homocysteine. The B12-binding domain binds the cofactor. The AdoMet activation domain binds S-adenosyl-L-methionine. Under aerobic conditions cob(I)alamin can be converted to inactive cob(II)alamin. Reductive methylation by S-adenosyl-L-methionine and flavodoxin regenerates methylcobalamin.</text>
</comment>
<dbReference type="Pfam" id="PF00809">
    <property type="entry name" value="Pterin_bind"/>
    <property type="match status" value="1"/>
</dbReference>
<evidence type="ECO:0000256" key="2">
    <source>
        <dbReference type="ARBA" id="ARBA00001947"/>
    </source>
</evidence>
<evidence type="ECO:0000256" key="23">
    <source>
        <dbReference type="PROSITE-ProRule" id="PRU00333"/>
    </source>
</evidence>
<dbReference type="GO" id="GO:0046653">
    <property type="term" value="P:tetrahydrofolate metabolic process"/>
    <property type="evidence" value="ECO:0007669"/>
    <property type="project" value="TreeGrafter"/>
</dbReference>
<dbReference type="GO" id="GO:0050667">
    <property type="term" value="P:homocysteine metabolic process"/>
    <property type="evidence" value="ECO:0007669"/>
    <property type="project" value="TreeGrafter"/>
</dbReference>
<keyword evidence="9 20" id="KW-0028">Amino-acid biosynthesis</keyword>
<evidence type="ECO:0000256" key="10">
    <source>
        <dbReference type="ARBA" id="ARBA00022628"/>
    </source>
</evidence>
<dbReference type="FunCoup" id="A0A263D3V2">
    <property type="interactions" value="213"/>
</dbReference>
<dbReference type="FunFam" id="3.40.50.280:FF:000004">
    <property type="entry name" value="Methionine synthase"/>
    <property type="match status" value="1"/>
</dbReference>
<feature type="binding site" evidence="22">
    <location>
        <position position="782"/>
    </location>
    <ligand>
        <name>methylcob(III)alamin</name>
        <dbReference type="ChEBI" id="CHEBI:28115"/>
    </ligand>
</feature>
<dbReference type="InterPro" id="IPR036594">
    <property type="entry name" value="Meth_synthase_dom"/>
</dbReference>
<dbReference type="Gene3D" id="3.20.20.330">
    <property type="entry name" value="Homocysteine-binding-like domain"/>
    <property type="match status" value="1"/>
</dbReference>
<feature type="domain" description="Hcy-binding" evidence="25">
    <location>
        <begin position="6"/>
        <end position="308"/>
    </location>
</feature>
<evidence type="ECO:0000256" key="22">
    <source>
        <dbReference type="PIRSR" id="PIRSR000381-2"/>
    </source>
</evidence>
<evidence type="ECO:0000313" key="30">
    <source>
        <dbReference type="EMBL" id="OZM73120.1"/>
    </source>
</evidence>
<dbReference type="Proteomes" id="UP000242444">
    <property type="component" value="Unassembled WGS sequence"/>
</dbReference>
<dbReference type="SUPFAM" id="SSF51717">
    <property type="entry name" value="Dihydropteroate synthetase-like"/>
    <property type="match status" value="1"/>
</dbReference>
<dbReference type="InterPro" id="IPR036589">
    <property type="entry name" value="HCY_dom_sf"/>
</dbReference>
<dbReference type="GO" id="GO:0008270">
    <property type="term" value="F:zinc ion binding"/>
    <property type="evidence" value="ECO:0007669"/>
    <property type="project" value="UniProtKB-UniRule"/>
</dbReference>
<keyword evidence="15 20" id="KW-0862">Zinc</keyword>
<dbReference type="SUPFAM" id="SSF52242">
    <property type="entry name" value="Cobalamin (vitamin B12)-binding domain"/>
    <property type="match status" value="1"/>
</dbReference>
<dbReference type="InterPro" id="IPR003759">
    <property type="entry name" value="Cbl-bd_cap"/>
</dbReference>